<dbReference type="InterPro" id="IPR000182">
    <property type="entry name" value="GNAT_dom"/>
</dbReference>
<dbReference type="KEGG" id="yti:FNA67_14400"/>
<sequence>MTDAMTDAAVAAPEATAARSSVALLAHRPARHGEIKLIVSQLHAVIDESPFYNERFKAFEKRRLSAGYLEALMEADPWHVLTVTHRQEVAGAIISGPEFGSLFRYWSWVAPQFRDTRVSMYGMRAFEETFDNGRFHKVFTYVRPENETSLALLRRYGYRQVCLLEKHLFGLDFVLMEKPYTKQVEGYDSGIRLGRLAAARRWLKRLAAP</sequence>
<dbReference type="RefSeq" id="WP_147656492.1">
    <property type="nucleotide sequence ID" value="NZ_BMFM01000001.1"/>
</dbReference>
<reference evidence="1 2" key="1">
    <citation type="journal article" date="2015" name="Int. J. Syst. Evol. Microbiol.">
        <title>Youhaiella tibetensis gen. nov., sp. nov., isolated from subsurface sediment.</title>
        <authorList>
            <person name="Wang Y.X."/>
            <person name="Huang F.Q."/>
            <person name="Nogi Y."/>
            <person name="Pang S.J."/>
            <person name="Wang P.K."/>
            <person name="Lv J."/>
        </authorList>
    </citation>
    <scope>NUCLEOTIDE SEQUENCE [LARGE SCALE GENOMIC DNA]</scope>
    <source>
        <strain evidence="2">fig4</strain>
    </source>
</reference>
<evidence type="ECO:0000313" key="2">
    <source>
        <dbReference type="Proteomes" id="UP000321062"/>
    </source>
</evidence>
<dbReference type="EMBL" id="CP041690">
    <property type="protein sequence ID" value="QEE21302.1"/>
    <property type="molecule type" value="Genomic_DNA"/>
</dbReference>
<dbReference type="Gene3D" id="3.40.630.30">
    <property type="match status" value="1"/>
</dbReference>
<protein>
    <submittedName>
        <fullName evidence="1">Uncharacterized protein</fullName>
    </submittedName>
</protein>
<gene>
    <name evidence="1" type="ORF">FNA67_14400</name>
</gene>
<dbReference type="GO" id="GO:0016747">
    <property type="term" value="F:acyltransferase activity, transferring groups other than amino-acyl groups"/>
    <property type="evidence" value="ECO:0007669"/>
    <property type="project" value="InterPro"/>
</dbReference>
<evidence type="ECO:0000313" key="1">
    <source>
        <dbReference type="EMBL" id="QEE21302.1"/>
    </source>
</evidence>
<accession>A0A5B9DQH8</accession>
<dbReference type="SUPFAM" id="SSF55729">
    <property type="entry name" value="Acyl-CoA N-acyltransferases (Nat)"/>
    <property type="match status" value="1"/>
</dbReference>
<organism evidence="1 2">
    <name type="scientific">Paradevosia tibetensis</name>
    <dbReference type="NCBI Taxonomy" id="1447062"/>
    <lineage>
        <taxon>Bacteria</taxon>
        <taxon>Pseudomonadati</taxon>
        <taxon>Pseudomonadota</taxon>
        <taxon>Alphaproteobacteria</taxon>
        <taxon>Hyphomicrobiales</taxon>
        <taxon>Devosiaceae</taxon>
        <taxon>Paradevosia</taxon>
    </lineage>
</organism>
<dbReference type="PROSITE" id="PS51186">
    <property type="entry name" value="GNAT"/>
    <property type="match status" value="1"/>
</dbReference>
<dbReference type="AlphaFoldDB" id="A0A5B9DQH8"/>
<name>A0A5B9DQH8_9HYPH</name>
<dbReference type="Proteomes" id="UP000321062">
    <property type="component" value="Chromosome"/>
</dbReference>
<proteinExistence type="predicted"/>
<dbReference type="InterPro" id="IPR016181">
    <property type="entry name" value="Acyl_CoA_acyltransferase"/>
</dbReference>
<dbReference type="OrthoDB" id="7947526at2"/>
<keyword evidence="2" id="KW-1185">Reference proteome</keyword>